<organism evidence="1 2">
    <name type="scientific">Cinchona calisaya</name>
    <dbReference type="NCBI Taxonomy" id="153742"/>
    <lineage>
        <taxon>Eukaryota</taxon>
        <taxon>Viridiplantae</taxon>
        <taxon>Streptophyta</taxon>
        <taxon>Embryophyta</taxon>
        <taxon>Tracheophyta</taxon>
        <taxon>Spermatophyta</taxon>
        <taxon>Magnoliopsida</taxon>
        <taxon>eudicotyledons</taxon>
        <taxon>Gunneridae</taxon>
        <taxon>Pentapetalae</taxon>
        <taxon>asterids</taxon>
        <taxon>lamiids</taxon>
        <taxon>Gentianales</taxon>
        <taxon>Rubiaceae</taxon>
        <taxon>Cinchonoideae</taxon>
        <taxon>Cinchoneae</taxon>
        <taxon>Cinchona</taxon>
    </lineage>
</organism>
<name>A0ABD3AK36_9GENT</name>
<evidence type="ECO:0000313" key="1">
    <source>
        <dbReference type="EMBL" id="KAL3531542.1"/>
    </source>
</evidence>
<evidence type="ECO:0000313" key="2">
    <source>
        <dbReference type="Proteomes" id="UP001630127"/>
    </source>
</evidence>
<proteinExistence type="predicted"/>
<gene>
    <name evidence="1" type="ORF">ACH5RR_010864</name>
</gene>
<keyword evidence="2" id="KW-1185">Reference proteome</keyword>
<dbReference type="Proteomes" id="UP001630127">
    <property type="component" value="Unassembled WGS sequence"/>
</dbReference>
<protein>
    <submittedName>
        <fullName evidence="1">Uncharacterized protein</fullName>
    </submittedName>
</protein>
<accession>A0ABD3AK36</accession>
<dbReference type="EMBL" id="JBJUIK010000004">
    <property type="protein sequence ID" value="KAL3531542.1"/>
    <property type="molecule type" value="Genomic_DNA"/>
</dbReference>
<comment type="caution">
    <text evidence="1">The sequence shown here is derived from an EMBL/GenBank/DDBJ whole genome shotgun (WGS) entry which is preliminary data.</text>
</comment>
<dbReference type="AlphaFoldDB" id="A0ABD3AK36"/>
<sequence>MNFVNAWKTLIFCNNILEFMNFVAALQLALCHYQNELLTLISGINRRLLVLLYILYVSYADFCAPPAMPKLPLLVISEPAIVPPEHRGKTFRHFMPQGLLSHLNSVHL</sequence>
<reference evidence="1 2" key="1">
    <citation type="submission" date="2024-11" db="EMBL/GenBank/DDBJ databases">
        <title>A near-complete genome assembly of Cinchona calisaya.</title>
        <authorList>
            <person name="Lian D.C."/>
            <person name="Zhao X.W."/>
            <person name="Wei L."/>
        </authorList>
    </citation>
    <scope>NUCLEOTIDE SEQUENCE [LARGE SCALE GENOMIC DNA]</scope>
    <source>
        <tissue evidence="1">Nenye</tissue>
    </source>
</reference>